<reference evidence="2 3" key="1">
    <citation type="journal article" date="2024" name="Microbiol. Resour. Announc.">
        <title>Genome annotations for the ascomycete fungi Trichoderma harzianum, Trichoderma aggressivum, and Purpureocillium lilacinum.</title>
        <authorList>
            <person name="Beijen E.P.W."/>
            <person name="Ohm R.A."/>
        </authorList>
    </citation>
    <scope>NUCLEOTIDE SEQUENCE [LARGE SCALE GENOMIC DNA]</scope>
    <source>
        <strain evidence="2 3">CBS 150709</strain>
    </source>
</reference>
<keyword evidence="3" id="KW-1185">Reference proteome</keyword>
<dbReference type="EMBL" id="JAWRVI010000018">
    <property type="protein sequence ID" value="KAK4089716.1"/>
    <property type="molecule type" value="Genomic_DNA"/>
</dbReference>
<feature type="compositionally biased region" description="Basic and acidic residues" evidence="1">
    <location>
        <begin position="66"/>
        <end position="83"/>
    </location>
</feature>
<proteinExistence type="predicted"/>
<dbReference type="Proteomes" id="UP001287286">
    <property type="component" value="Unassembled WGS sequence"/>
</dbReference>
<accession>A0ABR0C116</accession>
<protein>
    <submittedName>
        <fullName evidence="2">Uncharacterized protein</fullName>
    </submittedName>
</protein>
<comment type="caution">
    <text evidence="2">The sequence shown here is derived from an EMBL/GenBank/DDBJ whole genome shotgun (WGS) entry which is preliminary data.</text>
</comment>
<organism evidence="2 3">
    <name type="scientific">Purpureocillium lilacinum</name>
    <name type="common">Paecilomyces lilacinus</name>
    <dbReference type="NCBI Taxonomy" id="33203"/>
    <lineage>
        <taxon>Eukaryota</taxon>
        <taxon>Fungi</taxon>
        <taxon>Dikarya</taxon>
        <taxon>Ascomycota</taxon>
        <taxon>Pezizomycotina</taxon>
        <taxon>Sordariomycetes</taxon>
        <taxon>Hypocreomycetidae</taxon>
        <taxon>Hypocreales</taxon>
        <taxon>Ophiocordycipitaceae</taxon>
        <taxon>Purpureocillium</taxon>
    </lineage>
</organism>
<sequence>MGREPESDEAPVQRPKYPTAGWTSANLPEVAHQLSSADSPAEPNRESSQQASNSVSSRWASPPGDNGHEPVTRTDEAGHRDTSWTRGKTTRQMLDSGSDRPRGWGYA</sequence>
<feature type="compositionally biased region" description="Low complexity" evidence="1">
    <location>
        <begin position="47"/>
        <end position="57"/>
    </location>
</feature>
<feature type="compositionally biased region" description="Polar residues" evidence="1">
    <location>
        <begin position="84"/>
        <end position="95"/>
    </location>
</feature>
<gene>
    <name evidence="2" type="ORF">Purlil1_5819</name>
</gene>
<name>A0ABR0C116_PURLI</name>
<feature type="compositionally biased region" description="Basic and acidic residues" evidence="1">
    <location>
        <begin position="97"/>
        <end position="107"/>
    </location>
</feature>
<evidence type="ECO:0000256" key="1">
    <source>
        <dbReference type="SAM" id="MobiDB-lite"/>
    </source>
</evidence>
<evidence type="ECO:0000313" key="2">
    <source>
        <dbReference type="EMBL" id="KAK4089716.1"/>
    </source>
</evidence>
<feature type="region of interest" description="Disordered" evidence="1">
    <location>
        <begin position="1"/>
        <end position="107"/>
    </location>
</feature>
<evidence type="ECO:0000313" key="3">
    <source>
        <dbReference type="Proteomes" id="UP001287286"/>
    </source>
</evidence>